<evidence type="ECO:0000256" key="1">
    <source>
        <dbReference type="ARBA" id="ARBA00004123"/>
    </source>
</evidence>
<feature type="compositionally biased region" description="Acidic residues" evidence="3">
    <location>
        <begin position="234"/>
        <end position="243"/>
    </location>
</feature>
<dbReference type="PROSITE" id="PS50006">
    <property type="entry name" value="FHA_DOMAIN"/>
    <property type="match status" value="1"/>
</dbReference>
<feature type="compositionally biased region" description="Basic and acidic residues" evidence="3">
    <location>
        <begin position="411"/>
        <end position="427"/>
    </location>
</feature>
<dbReference type="SMART" id="SM00240">
    <property type="entry name" value="FHA"/>
    <property type="match status" value="1"/>
</dbReference>
<protein>
    <recommendedName>
        <fullName evidence="5">FHA domain-containing protein</fullName>
    </recommendedName>
</protein>
<proteinExistence type="predicted"/>
<evidence type="ECO:0000259" key="5">
    <source>
        <dbReference type="PROSITE" id="PS50006"/>
    </source>
</evidence>
<name>A0A8W8K5B1_MAGGI</name>
<feature type="compositionally biased region" description="Polar residues" evidence="3">
    <location>
        <begin position="327"/>
        <end position="350"/>
    </location>
</feature>
<keyword evidence="7" id="KW-1185">Reference proteome</keyword>
<dbReference type="GO" id="GO:0005634">
    <property type="term" value="C:nucleus"/>
    <property type="evidence" value="ECO:0007669"/>
    <property type="project" value="UniProtKB-SubCell"/>
</dbReference>
<feature type="compositionally biased region" description="Basic residues" evidence="3">
    <location>
        <begin position="445"/>
        <end position="469"/>
    </location>
</feature>
<dbReference type="Gene3D" id="2.60.200.20">
    <property type="match status" value="1"/>
</dbReference>
<dbReference type="Proteomes" id="UP000005408">
    <property type="component" value="Unassembled WGS sequence"/>
</dbReference>
<comment type="subcellular location">
    <subcellularLocation>
        <location evidence="1">Nucleus</location>
    </subcellularLocation>
</comment>
<feature type="compositionally biased region" description="Acidic residues" evidence="3">
    <location>
        <begin position="473"/>
        <end position="483"/>
    </location>
</feature>
<feature type="compositionally biased region" description="Basic residues" evidence="3">
    <location>
        <begin position="368"/>
        <end position="382"/>
    </location>
</feature>
<dbReference type="PANTHER" id="PTHR15464:SF1">
    <property type="entry name" value="TRANSCRIPTION FACTOR 19"/>
    <property type="match status" value="1"/>
</dbReference>
<dbReference type="AlphaFoldDB" id="A0A8W8K5B1"/>
<dbReference type="EnsemblMetazoa" id="G22493.1">
    <property type="protein sequence ID" value="G22493.1:cds"/>
    <property type="gene ID" value="G22493"/>
</dbReference>
<evidence type="ECO:0000256" key="4">
    <source>
        <dbReference type="SAM" id="SignalP"/>
    </source>
</evidence>
<dbReference type="InterPro" id="IPR000253">
    <property type="entry name" value="FHA_dom"/>
</dbReference>
<feature type="signal peptide" evidence="4">
    <location>
        <begin position="1"/>
        <end position="19"/>
    </location>
</feature>
<evidence type="ECO:0000313" key="6">
    <source>
        <dbReference type="EnsemblMetazoa" id="G22493.1:cds"/>
    </source>
</evidence>
<keyword evidence="4" id="KW-0732">Signal</keyword>
<accession>A0A8W8K5B1</accession>
<dbReference type="InterPro" id="IPR042803">
    <property type="entry name" value="TCF19"/>
</dbReference>
<dbReference type="Gene3D" id="3.30.40.10">
    <property type="entry name" value="Zinc/RING finger domain, C3HC4 (zinc finger)"/>
    <property type="match status" value="1"/>
</dbReference>
<feature type="chain" id="PRO_5036485309" description="FHA domain-containing protein" evidence="4">
    <location>
        <begin position="20"/>
        <end position="555"/>
    </location>
</feature>
<dbReference type="InterPro" id="IPR013083">
    <property type="entry name" value="Znf_RING/FYVE/PHD"/>
</dbReference>
<organism evidence="6 7">
    <name type="scientific">Magallana gigas</name>
    <name type="common">Pacific oyster</name>
    <name type="synonym">Crassostrea gigas</name>
    <dbReference type="NCBI Taxonomy" id="29159"/>
    <lineage>
        <taxon>Eukaryota</taxon>
        <taxon>Metazoa</taxon>
        <taxon>Spiralia</taxon>
        <taxon>Lophotrochozoa</taxon>
        <taxon>Mollusca</taxon>
        <taxon>Bivalvia</taxon>
        <taxon>Autobranchia</taxon>
        <taxon>Pteriomorphia</taxon>
        <taxon>Ostreida</taxon>
        <taxon>Ostreoidea</taxon>
        <taxon>Ostreidae</taxon>
        <taxon>Magallana</taxon>
    </lineage>
</organism>
<feature type="compositionally biased region" description="Low complexity" evidence="3">
    <location>
        <begin position="178"/>
        <end position="189"/>
    </location>
</feature>
<feature type="compositionally biased region" description="Acidic residues" evidence="3">
    <location>
        <begin position="388"/>
        <end position="399"/>
    </location>
</feature>
<sequence>MRHACTLLYNLLDIAISAAARTIPMIYPPLTKTASRDPFFSSEDNHGQLKYGVTKFGRATSNDYYLDSTKLKNFISRIHAEIHAIPCDNGDVQFRIVDKGLNGTFINDTKMSGPYILKVGDKVTFGHTNGYKLKAGDYAKQPNSEFQFIVSVQSLSTKEERGFRTGDEAAINGHVPANASSSANTITSHSIKKSPSKTDQKYNLSKDSTVTYTASPNVNRYSGFDLKSSPSNSEDSEEEDDDDYKPKVNTPIRKSFPARSRFEDSDDSMDSSPSPKPVRKSSGYPDKKQSPPGKVKKSASRLSGENGFTPLSDLARKDKSSKTKTSRVNVNININVESTVKNSGSRTSNSMRERDTPPSTTHLEIPNIHRRKLLNEKQRHRSSSSSDDSNDLPTPDEDSSRDPFFSSEDNTDIKTKGKKKSPVEKKVAKPAKVQRSNSKGSVKEAKKRKPGPVKPGKPGRRGRPPKKKKRDSDEDDDDDDDDDFFNRVETEDVLEDGVEWFEEDKCASGECKRPKGKRVAWVACDDCDKWYHTECVGCRYDHVKDSDIKFSCGCR</sequence>
<reference evidence="6" key="1">
    <citation type="submission" date="2022-08" db="UniProtKB">
        <authorList>
            <consortium name="EnsemblMetazoa"/>
        </authorList>
    </citation>
    <scope>IDENTIFICATION</scope>
    <source>
        <strain evidence="6">05x7-T-G4-1.051#20</strain>
    </source>
</reference>
<evidence type="ECO:0000256" key="2">
    <source>
        <dbReference type="ARBA" id="ARBA00023242"/>
    </source>
</evidence>
<dbReference type="Pfam" id="PF00498">
    <property type="entry name" value="FHA"/>
    <property type="match status" value="1"/>
</dbReference>
<feature type="compositionally biased region" description="Polar residues" evidence="3">
    <location>
        <begin position="201"/>
        <end position="220"/>
    </location>
</feature>
<dbReference type="GO" id="GO:0010468">
    <property type="term" value="P:regulation of gene expression"/>
    <property type="evidence" value="ECO:0007669"/>
    <property type="project" value="InterPro"/>
</dbReference>
<dbReference type="InterPro" id="IPR011011">
    <property type="entry name" value="Znf_FYVE_PHD"/>
</dbReference>
<keyword evidence="2" id="KW-0539">Nucleus</keyword>
<dbReference type="SUPFAM" id="SSF57903">
    <property type="entry name" value="FYVE/PHD zinc finger"/>
    <property type="match status" value="1"/>
</dbReference>
<dbReference type="SUPFAM" id="SSF49879">
    <property type="entry name" value="SMAD/FHA domain"/>
    <property type="match status" value="1"/>
</dbReference>
<dbReference type="PANTHER" id="PTHR15464">
    <property type="entry name" value="TRANSCRIPTION FACTOR 19"/>
    <property type="match status" value="1"/>
</dbReference>
<feature type="domain" description="FHA" evidence="5">
    <location>
        <begin position="54"/>
        <end position="111"/>
    </location>
</feature>
<dbReference type="InterPro" id="IPR008984">
    <property type="entry name" value="SMAD_FHA_dom_sf"/>
</dbReference>
<evidence type="ECO:0000313" key="7">
    <source>
        <dbReference type="Proteomes" id="UP000005408"/>
    </source>
</evidence>
<evidence type="ECO:0000256" key="3">
    <source>
        <dbReference type="SAM" id="MobiDB-lite"/>
    </source>
</evidence>
<feature type="region of interest" description="Disordered" evidence="3">
    <location>
        <begin position="171"/>
        <end position="488"/>
    </location>
</feature>